<dbReference type="OrthoDB" id="291603at2"/>
<name>A0A517QSJ5_9PLAN</name>
<keyword evidence="3" id="KW-1185">Reference proteome</keyword>
<dbReference type="KEGG" id="tpol:Mal48_38580"/>
<dbReference type="EMBL" id="CP036267">
    <property type="protein sequence ID" value="QDT34595.1"/>
    <property type="molecule type" value="Genomic_DNA"/>
</dbReference>
<dbReference type="Proteomes" id="UP000315724">
    <property type="component" value="Chromosome"/>
</dbReference>
<evidence type="ECO:0000313" key="3">
    <source>
        <dbReference type="Proteomes" id="UP000315724"/>
    </source>
</evidence>
<proteinExistence type="predicted"/>
<sequence precursor="true">MRFYKKCSVFFAAACLATSVAFLSGCDTKEKVLDIETPGGEIEVERDRTNGDVDVEVNK</sequence>
<dbReference type="PROSITE" id="PS51257">
    <property type="entry name" value="PROKAR_LIPOPROTEIN"/>
    <property type="match status" value="1"/>
</dbReference>
<gene>
    <name evidence="2" type="ORF">Mal48_38580</name>
</gene>
<organism evidence="2 3">
    <name type="scientific">Thalassoglobus polymorphus</name>
    <dbReference type="NCBI Taxonomy" id="2527994"/>
    <lineage>
        <taxon>Bacteria</taxon>
        <taxon>Pseudomonadati</taxon>
        <taxon>Planctomycetota</taxon>
        <taxon>Planctomycetia</taxon>
        <taxon>Planctomycetales</taxon>
        <taxon>Planctomycetaceae</taxon>
        <taxon>Thalassoglobus</taxon>
    </lineage>
</organism>
<evidence type="ECO:0000313" key="2">
    <source>
        <dbReference type="EMBL" id="QDT34595.1"/>
    </source>
</evidence>
<accession>A0A517QSJ5</accession>
<evidence type="ECO:0008006" key="4">
    <source>
        <dbReference type="Google" id="ProtNLM"/>
    </source>
</evidence>
<protein>
    <recommendedName>
        <fullName evidence="4">Secreted protein</fullName>
    </recommendedName>
</protein>
<keyword evidence="1" id="KW-0732">Signal</keyword>
<evidence type="ECO:0000256" key="1">
    <source>
        <dbReference type="SAM" id="SignalP"/>
    </source>
</evidence>
<reference evidence="2 3" key="1">
    <citation type="submission" date="2019-02" db="EMBL/GenBank/DDBJ databases">
        <title>Deep-cultivation of Planctomycetes and their phenomic and genomic characterization uncovers novel biology.</title>
        <authorList>
            <person name="Wiegand S."/>
            <person name="Jogler M."/>
            <person name="Boedeker C."/>
            <person name="Pinto D."/>
            <person name="Vollmers J."/>
            <person name="Rivas-Marin E."/>
            <person name="Kohn T."/>
            <person name="Peeters S.H."/>
            <person name="Heuer A."/>
            <person name="Rast P."/>
            <person name="Oberbeckmann S."/>
            <person name="Bunk B."/>
            <person name="Jeske O."/>
            <person name="Meyerdierks A."/>
            <person name="Storesund J.E."/>
            <person name="Kallscheuer N."/>
            <person name="Luecker S."/>
            <person name="Lage O.M."/>
            <person name="Pohl T."/>
            <person name="Merkel B.J."/>
            <person name="Hornburger P."/>
            <person name="Mueller R.-W."/>
            <person name="Bruemmer F."/>
            <person name="Labrenz M."/>
            <person name="Spormann A.M."/>
            <person name="Op den Camp H."/>
            <person name="Overmann J."/>
            <person name="Amann R."/>
            <person name="Jetten M.S.M."/>
            <person name="Mascher T."/>
            <person name="Medema M.H."/>
            <person name="Devos D.P."/>
            <person name="Kaster A.-K."/>
            <person name="Ovreas L."/>
            <person name="Rohde M."/>
            <person name="Galperin M.Y."/>
            <person name="Jogler C."/>
        </authorList>
    </citation>
    <scope>NUCLEOTIDE SEQUENCE [LARGE SCALE GENOMIC DNA]</scope>
    <source>
        <strain evidence="2 3">Mal48</strain>
    </source>
</reference>
<dbReference type="RefSeq" id="WP_145202781.1">
    <property type="nucleotide sequence ID" value="NZ_CP036267.1"/>
</dbReference>
<dbReference type="AlphaFoldDB" id="A0A517QSJ5"/>
<feature type="signal peptide" evidence="1">
    <location>
        <begin position="1"/>
        <end position="23"/>
    </location>
</feature>
<feature type="chain" id="PRO_5021809925" description="Secreted protein" evidence="1">
    <location>
        <begin position="24"/>
        <end position="59"/>
    </location>
</feature>